<feature type="compositionally biased region" description="Basic and acidic residues" evidence="7">
    <location>
        <begin position="666"/>
        <end position="694"/>
    </location>
</feature>
<dbReference type="InterPro" id="IPR003445">
    <property type="entry name" value="Cat_transpt"/>
</dbReference>
<accession>R0IP48</accession>
<dbReference type="PANTHER" id="PTHR31064:SF30">
    <property type="entry name" value="HIGH-AFFINITY POTASSIUM TRANSPORT PROTEIN-RELATED"/>
    <property type="match status" value="1"/>
</dbReference>
<keyword evidence="2" id="KW-0813">Transport</keyword>
<dbReference type="Proteomes" id="UP000016935">
    <property type="component" value="Unassembled WGS sequence"/>
</dbReference>
<proteinExistence type="predicted"/>
<evidence type="ECO:0000256" key="6">
    <source>
        <dbReference type="ARBA" id="ARBA00023136"/>
    </source>
</evidence>
<dbReference type="GO" id="GO:0030007">
    <property type="term" value="P:intracellular potassium ion homeostasis"/>
    <property type="evidence" value="ECO:0007669"/>
    <property type="project" value="TreeGrafter"/>
</dbReference>
<keyword evidence="6 8" id="KW-0472">Membrane</keyword>
<feature type="region of interest" description="Disordered" evidence="7">
    <location>
        <begin position="180"/>
        <end position="228"/>
    </location>
</feature>
<keyword evidence="4 8" id="KW-1133">Transmembrane helix</keyword>
<reference evidence="9 10" key="1">
    <citation type="journal article" date="2012" name="PLoS Pathog.">
        <title>Diverse lifestyles and strategies of plant pathogenesis encoded in the genomes of eighteen Dothideomycetes fungi.</title>
        <authorList>
            <person name="Ohm R.A."/>
            <person name="Feau N."/>
            <person name="Henrissat B."/>
            <person name="Schoch C.L."/>
            <person name="Horwitz B.A."/>
            <person name="Barry K.W."/>
            <person name="Condon B.J."/>
            <person name="Copeland A.C."/>
            <person name="Dhillon B."/>
            <person name="Glaser F."/>
            <person name="Hesse C.N."/>
            <person name="Kosti I."/>
            <person name="LaButti K."/>
            <person name="Lindquist E.A."/>
            <person name="Lucas S."/>
            <person name="Salamov A.A."/>
            <person name="Bradshaw R.E."/>
            <person name="Ciuffetti L."/>
            <person name="Hamelin R.C."/>
            <person name="Kema G.H.J."/>
            <person name="Lawrence C."/>
            <person name="Scott J.A."/>
            <person name="Spatafora J.W."/>
            <person name="Turgeon B.G."/>
            <person name="de Wit P.J.G.M."/>
            <person name="Zhong S."/>
            <person name="Goodwin S.B."/>
            <person name="Grigoriev I.V."/>
        </authorList>
    </citation>
    <scope>NUCLEOTIDE SEQUENCE [LARGE SCALE GENOMIC DNA]</scope>
    <source>
        <strain evidence="10">28A</strain>
    </source>
</reference>
<organism evidence="9 10">
    <name type="scientific">Exserohilum turcicum (strain 28A)</name>
    <name type="common">Northern leaf blight fungus</name>
    <name type="synonym">Setosphaeria turcica</name>
    <dbReference type="NCBI Taxonomy" id="671987"/>
    <lineage>
        <taxon>Eukaryota</taxon>
        <taxon>Fungi</taxon>
        <taxon>Dikarya</taxon>
        <taxon>Ascomycota</taxon>
        <taxon>Pezizomycotina</taxon>
        <taxon>Dothideomycetes</taxon>
        <taxon>Pleosporomycetidae</taxon>
        <taxon>Pleosporales</taxon>
        <taxon>Pleosporineae</taxon>
        <taxon>Pleosporaceae</taxon>
        <taxon>Exserohilum</taxon>
    </lineage>
</organism>
<feature type="transmembrane region" description="Helical" evidence="8">
    <location>
        <begin position="500"/>
        <end position="524"/>
    </location>
</feature>
<dbReference type="STRING" id="671987.R0IP48"/>
<reference evidence="9 10" key="2">
    <citation type="journal article" date="2013" name="PLoS Genet.">
        <title>Comparative genome structure, secondary metabolite, and effector coding capacity across Cochliobolus pathogens.</title>
        <authorList>
            <person name="Condon B.J."/>
            <person name="Leng Y."/>
            <person name="Wu D."/>
            <person name="Bushley K.E."/>
            <person name="Ohm R.A."/>
            <person name="Otillar R."/>
            <person name="Martin J."/>
            <person name="Schackwitz W."/>
            <person name="Grimwood J."/>
            <person name="MohdZainudin N."/>
            <person name="Xue C."/>
            <person name="Wang R."/>
            <person name="Manning V.A."/>
            <person name="Dhillon B."/>
            <person name="Tu Z.J."/>
            <person name="Steffenson B.J."/>
            <person name="Salamov A."/>
            <person name="Sun H."/>
            <person name="Lowry S."/>
            <person name="LaButti K."/>
            <person name="Han J."/>
            <person name="Copeland A."/>
            <person name="Lindquist E."/>
            <person name="Barry K."/>
            <person name="Schmutz J."/>
            <person name="Baker S.E."/>
            <person name="Ciuffetti L.M."/>
            <person name="Grigoriev I.V."/>
            <person name="Zhong S."/>
            <person name="Turgeon B.G."/>
        </authorList>
    </citation>
    <scope>NUCLEOTIDE SEQUENCE [LARGE SCALE GENOMIC DNA]</scope>
    <source>
        <strain evidence="10">28A</strain>
    </source>
</reference>
<dbReference type="GO" id="GO:0005886">
    <property type="term" value="C:plasma membrane"/>
    <property type="evidence" value="ECO:0007669"/>
    <property type="project" value="TreeGrafter"/>
</dbReference>
<evidence type="ECO:0008006" key="11">
    <source>
        <dbReference type="Google" id="ProtNLM"/>
    </source>
</evidence>
<feature type="transmembrane region" description="Helical" evidence="8">
    <location>
        <begin position="136"/>
        <end position="157"/>
    </location>
</feature>
<comment type="subcellular location">
    <subcellularLocation>
        <location evidence="1">Membrane</location>
        <topology evidence="1">Multi-pass membrane protein</topology>
    </subcellularLocation>
</comment>
<dbReference type="InterPro" id="IPR051143">
    <property type="entry name" value="TrkH_K-transport"/>
</dbReference>
<keyword evidence="3 8" id="KW-0812">Transmembrane</keyword>
<keyword evidence="10" id="KW-1185">Reference proteome</keyword>
<feature type="compositionally biased region" description="Low complexity" evidence="7">
    <location>
        <begin position="191"/>
        <end position="216"/>
    </location>
</feature>
<evidence type="ECO:0000313" key="10">
    <source>
        <dbReference type="Proteomes" id="UP000016935"/>
    </source>
</evidence>
<dbReference type="RefSeq" id="XP_008025015.1">
    <property type="nucleotide sequence ID" value="XM_008026824.1"/>
</dbReference>
<evidence type="ECO:0000256" key="5">
    <source>
        <dbReference type="ARBA" id="ARBA00023065"/>
    </source>
</evidence>
<gene>
    <name evidence="9" type="ORF">SETTUDRAFT_31045</name>
</gene>
<feature type="transmembrane region" description="Helical" evidence="8">
    <location>
        <begin position="83"/>
        <end position="103"/>
    </location>
</feature>
<evidence type="ECO:0000256" key="4">
    <source>
        <dbReference type="ARBA" id="ARBA00022989"/>
    </source>
</evidence>
<evidence type="ECO:0000256" key="7">
    <source>
        <dbReference type="SAM" id="MobiDB-lite"/>
    </source>
</evidence>
<sequence length="720" mass="80354">MASQTCDSATLGVARPLETIDEPDTSGPLSMSSFWQRLDDDGDDESVMTDPLNELQRPQKAKDDIVKYLKEELFKLNFYRAHMLYFVVVIALSSVIVYVQGLADGPEMPGGAHLHAMTTTGLNPVDLGSLSGYQQATFAVLMMIGNIPFVSTAVVLIRRALFRRKLADVVKHSHTMQRLVRDIEETPESDTLGSSSGSGRSLRQRTGTTQSQTSQSKQMGGNGSSTVKIKPVSRKQGYYYERDFGFLPAPWETRFVRNMFRRTIAVFATELRPEHHDYISFKPHLDSRGRFRELSEQDRMELGGVEYRALQALLLILIGYQVFWYLLGVTFLLPYAYRGNVKNILKESQPGGIHPGWWSFFASVTEFANGGLNILNANFIPFSGNAYVLLVAGALAFAGQTQFPILLRVTIWGLKKIAPKESRVKNTLGFLLQHPRRCYIYLFPSRETLYLFFTQFMIDMTAWLCFEILNTGMADVEALPTGTRILDGLFQASGLRTSGAYIISMSSLAPACLVGYLVIMYISIYPMTLTVRKTNTYEERSLGLERGAGSAAGIASHLQKQLTYDIWFQFFVFFLICCIERQHLVDGDAGFSIFSVLFEVTSAYGTVGLSVGVPGQYYSLCGEFAGLSKVVLLLAMVRGRHRGLPFALDRSILLPGEELMRRMDQEYSAKGTEDPDQEAQLRSDIERSGVREVHGGQGEQDPEDRRAAQPHSDMGAESAS</sequence>
<evidence type="ECO:0000256" key="8">
    <source>
        <dbReference type="SAM" id="Phobius"/>
    </source>
</evidence>
<dbReference type="EMBL" id="KB908592">
    <property type="protein sequence ID" value="EOA86720.1"/>
    <property type="molecule type" value="Genomic_DNA"/>
</dbReference>
<feature type="transmembrane region" description="Helical" evidence="8">
    <location>
        <begin position="309"/>
        <end position="337"/>
    </location>
</feature>
<name>R0IP48_EXST2</name>
<dbReference type="GO" id="GO:1990573">
    <property type="term" value="P:potassium ion import across plasma membrane"/>
    <property type="evidence" value="ECO:0007669"/>
    <property type="project" value="TreeGrafter"/>
</dbReference>
<dbReference type="GeneID" id="19403498"/>
<evidence type="ECO:0000256" key="3">
    <source>
        <dbReference type="ARBA" id="ARBA00022692"/>
    </source>
</evidence>
<protein>
    <recommendedName>
        <fullName evidence="11">Potassium transport protein 1</fullName>
    </recommendedName>
</protein>
<dbReference type="HOGENOM" id="CLU_005947_5_0_1"/>
<dbReference type="OrthoDB" id="9999863at2759"/>
<feature type="region of interest" description="Disordered" evidence="7">
    <location>
        <begin position="1"/>
        <end position="35"/>
    </location>
</feature>
<evidence type="ECO:0000313" key="9">
    <source>
        <dbReference type="EMBL" id="EOA86720.1"/>
    </source>
</evidence>
<feature type="region of interest" description="Disordered" evidence="7">
    <location>
        <begin position="666"/>
        <end position="720"/>
    </location>
</feature>
<keyword evidence="5" id="KW-0406">Ion transport</keyword>
<dbReference type="GO" id="GO:0140107">
    <property type="term" value="F:high-affinity potassium ion transmembrane transporter activity"/>
    <property type="evidence" value="ECO:0007669"/>
    <property type="project" value="TreeGrafter"/>
</dbReference>
<dbReference type="eggNOG" id="KOG1341">
    <property type="taxonomic scope" value="Eukaryota"/>
</dbReference>
<evidence type="ECO:0000256" key="1">
    <source>
        <dbReference type="ARBA" id="ARBA00004141"/>
    </source>
</evidence>
<dbReference type="PANTHER" id="PTHR31064">
    <property type="entry name" value="POTASSIUM TRANSPORT PROTEIN DDB_G0292412-RELATED"/>
    <property type="match status" value="1"/>
</dbReference>
<dbReference type="Pfam" id="PF02386">
    <property type="entry name" value="TrkH"/>
    <property type="match status" value="1"/>
</dbReference>
<feature type="transmembrane region" description="Helical" evidence="8">
    <location>
        <begin position="387"/>
        <end position="407"/>
    </location>
</feature>
<dbReference type="AlphaFoldDB" id="R0IP48"/>
<evidence type="ECO:0000256" key="2">
    <source>
        <dbReference type="ARBA" id="ARBA00022448"/>
    </source>
</evidence>